<dbReference type="KEGG" id="step:IC006_0585"/>
<accession>A0A510DT07</accession>
<sequence>MELLLLPYFGMGEVRPHCPLLSSPRAPLSLISGKLPR</sequence>
<reference evidence="1 2" key="1">
    <citation type="journal article" date="2020" name="Int. J. Syst. Evol. Microbiol.">
        <title>Sulfuracidifex tepidarius gen. nov., sp. nov. and transfer of Sulfolobus metallicus Huber and Stetter 1992 to the genus Sulfuracidifex as Sulfuracidifex metallicus comb. nov.</title>
        <authorList>
            <person name="Itoh T."/>
            <person name="Miura T."/>
            <person name="Sakai H.D."/>
            <person name="Kato S."/>
            <person name="Ohkuma M."/>
            <person name="Takashina T."/>
        </authorList>
    </citation>
    <scope>NUCLEOTIDE SEQUENCE [LARGE SCALE GENOMIC DNA]</scope>
    <source>
        <strain evidence="1 2">IC-006</strain>
    </source>
</reference>
<protein>
    <submittedName>
        <fullName evidence="1">Uncharacterized protein</fullName>
    </submittedName>
</protein>
<organism evidence="1 2">
    <name type="scientific">Sulfuracidifex tepidarius</name>
    <dbReference type="NCBI Taxonomy" id="1294262"/>
    <lineage>
        <taxon>Archaea</taxon>
        <taxon>Thermoproteota</taxon>
        <taxon>Thermoprotei</taxon>
        <taxon>Sulfolobales</taxon>
        <taxon>Sulfolobaceae</taxon>
        <taxon>Sulfuracidifex</taxon>
    </lineage>
</organism>
<dbReference type="EMBL" id="AP018929">
    <property type="protein sequence ID" value="BBG23301.1"/>
    <property type="molecule type" value="Genomic_DNA"/>
</dbReference>
<evidence type="ECO:0000313" key="1">
    <source>
        <dbReference type="EMBL" id="BBG23301.1"/>
    </source>
</evidence>
<evidence type="ECO:0000313" key="2">
    <source>
        <dbReference type="Proteomes" id="UP000322983"/>
    </source>
</evidence>
<keyword evidence="2" id="KW-1185">Reference proteome</keyword>
<gene>
    <name evidence="1" type="ORF">IC006_0585</name>
</gene>
<name>A0A510DT07_9CREN</name>
<dbReference type="Proteomes" id="UP000322983">
    <property type="component" value="Chromosome"/>
</dbReference>
<dbReference type="AlphaFoldDB" id="A0A510DT07"/>
<proteinExistence type="predicted"/>